<dbReference type="RefSeq" id="WP_132760058.1">
    <property type="nucleotide sequence ID" value="NZ_BNBW01000003.1"/>
</dbReference>
<accession>A0A5J6JDN4</accession>
<feature type="region of interest" description="Disordered" evidence="1">
    <location>
        <begin position="1"/>
        <end position="21"/>
    </location>
</feature>
<dbReference type="Pfam" id="PF18914">
    <property type="entry name" value="DUF5666"/>
    <property type="match status" value="1"/>
</dbReference>
<keyword evidence="4" id="KW-1185">Reference proteome</keyword>
<dbReference type="InterPro" id="IPR043724">
    <property type="entry name" value="DUF5666"/>
</dbReference>
<feature type="compositionally biased region" description="Basic and acidic residues" evidence="1">
    <location>
        <begin position="1"/>
        <end position="19"/>
    </location>
</feature>
<evidence type="ECO:0000259" key="2">
    <source>
        <dbReference type="Pfam" id="PF18914"/>
    </source>
</evidence>
<evidence type="ECO:0000313" key="3">
    <source>
        <dbReference type="EMBL" id="QEV49009.1"/>
    </source>
</evidence>
<sequence>MARRRTEPGKQSEAGEDRYAPFADVFTASAAGEDPFPEELIVEHPVAHVAEGPAAEGPDGDPEGILAEPPDTRDISAELAAPPRPRLPWLTLVLSGGVVAGLAFTGGALVEKGHLQGTPGGGSAGRGFAAGAGGQGRTGAAQGGTGTGQNGGRQGFGGATGGPGAGAGATTGTVKLVDGTTLYVTDAAGDVVKVTTDANTQITQAKSGKVSDLQPGQTVTVRGSQNPAGDLAATTVAQGGAGGFGGGGGGRG</sequence>
<name>A0A5J6JDN4_STRVI</name>
<proteinExistence type="predicted"/>
<dbReference type="Proteomes" id="UP000325563">
    <property type="component" value="Chromosome"/>
</dbReference>
<dbReference type="AlphaFoldDB" id="A0A5J6JDN4"/>
<dbReference type="KEGG" id="svn:CP980_31545"/>
<protein>
    <recommendedName>
        <fullName evidence="2">DUF5666 domain-containing protein</fullName>
    </recommendedName>
</protein>
<feature type="region of interest" description="Disordered" evidence="1">
    <location>
        <begin position="120"/>
        <end position="164"/>
    </location>
</feature>
<evidence type="ECO:0000256" key="1">
    <source>
        <dbReference type="SAM" id="MobiDB-lite"/>
    </source>
</evidence>
<dbReference type="EMBL" id="CP023692">
    <property type="protein sequence ID" value="QEV49009.1"/>
    <property type="molecule type" value="Genomic_DNA"/>
</dbReference>
<feature type="region of interest" description="Disordered" evidence="1">
    <location>
        <begin position="48"/>
        <end position="69"/>
    </location>
</feature>
<dbReference type="GeneID" id="95615077"/>
<gene>
    <name evidence="3" type="ORF">CP980_31545</name>
</gene>
<organism evidence="3 4">
    <name type="scientific">Streptomyces vinaceus</name>
    <dbReference type="NCBI Taxonomy" id="1960"/>
    <lineage>
        <taxon>Bacteria</taxon>
        <taxon>Bacillati</taxon>
        <taxon>Actinomycetota</taxon>
        <taxon>Actinomycetes</taxon>
        <taxon>Kitasatosporales</taxon>
        <taxon>Streptomycetaceae</taxon>
        <taxon>Streptomyces</taxon>
    </lineage>
</organism>
<evidence type="ECO:0000313" key="4">
    <source>
        <dbReference type="Proteomes" id="UP000325563"/>
    </source>
</evidence>
<feature type="domain" description="DUF5666" evidence="2">
    <location>
        <begin position="171"/>
        <end position="236"/>
    </location>
</feature>
<reference evidence="3 4" key="1">
    <citation type="submission" date="2017-09" db="EMBL/GenBank/DDBJ databases">
        <authorList>
            <person name="Lee N."/>
            <person name="Cho B.-K."/>
        </authorList>
    </citation>
    <scope>NUCLEOTIDE SEQUENCE [LARGE SCALE GENOMIC DNA]</scope>
    <source>
        <strain evidence="3 4">ATCC 27476</strain>
    </source>
</reference>